<dbReference type="Proteomes" id="UP000252355">
    <property type="component" value="Unassembled WGS sequence"/>
</dbReference>
<evidence type="ECO:0000256" key="1">
    <source>
        <dbReference type="SAM" id="Phobius"/>
    </source>
</evidence>
<comment type="caution">
    <text evidence="2">The sequence shown here is derived from an EMBL/GenBank/DDBJ whole genome shotgun (WGS) entry which is preliminary data.</text>
</comment>
<keyword evidence="1" id="KW-0472">Membrane</keyword>
<name>A0A367ZVS5_9BACT</name>
<organism evidence="2 3">
    <name type="scientific">Candidatus Ozemobacter sibiricus</name>
    <dbReference type="NCBI Taxonomy" id="2268124"/>
    <lineage>
        <taxon>Bacteria</taxon>
        <taxon>Candidatus Ozemobacteria</taxon>
        <taxon>Candidatus Ozemobacterales</taxon>
        <taxon>Candidatus Ozemobacteraceae</taxon>
        <taxon>Candidatus Ozemobacter</taxon>
    </lineage>
</organism>
<feature type="transmembrane region" description="Helical" evidence="1">
    <location>
        <begin position="12"/>
        <end position="36"/>
    </location>
</feature>
<keyword evidence="1" id="KW-1133">Transmembrane helix</keyword>
<proteinExistence type="predicted"/>
<keyword evidence="1" id="KW-0812">Transmembrane</keyword>
<reference evidence="2 3" key="1">
    <citation type="submission" date="2018-05" db="EMBL/GenBank/DDBJ databases">
        <title>A metagenomic window into the 2 km-deep terrestrial subsurface aquifer revealed taxonomically and functionally diverse microbial community comprising novel uncultured bacterial lineages.</title>
        <authorList>
            <person name="Kadnikov V.V."/>
            <person name="Mardanov A.V."/>
            <person name="Beletsky A.V."/>
            <person name="Banks D."/>
            <person name="Pimenov N.V."/>
            <person name="Frank Y.A."/>
            <person name="Karnachuk O.V."/>
            <person name="Ravin N.V."/>
        </authorList>
    </citation>
    <scope>NUCLEOTIDE SEQUENCE [LARGE SCALE GENOMIC DNA]</scope>
    <source>
        <strain evidence="2">BY5</strain>
    </source>
</reference>
<dbReference type="EMBL" id="QOQW01000002">
    <property type="protein sequence ID" value="RCK81431.1"/>
    <property type="molecule type" value="Genomic_DNA"/>
</dbReference>
<evidence type="ECO:0008006" key="4">
    <source>
        <dbReference type="Google" id="ProtNLM"/>
    </source>
</evidence>
<dbReference type="Pfam" id="PF07963">
    <property type="entry name" value="N_methyl"/>
    <property type="match status" value="1"/>
</dbReference>
<dbReference type="InterPro" id="IPR012902">
    <property type="entry name" value="N_methyl_site"/>
</dbReference>
<dbReference type="NCBIfam" id="TIGR02532">
    <property type="entry name" value="IV_pilin_GFxxxE"/>
    <property type="match status" value="1"/>
</dbReference>
<evidence type="ECO:0000313" key="3">
    <source>
        <dbReference type="Proteomes" id="UP000252355"/>
    </source>
</evidence>
<evidence type="ECO:0000313" key="2">
    <source>
        <dbReference type="EMBL" id="RCK81431.1"/>
    </source>
</evidence>
<accession>A0A367ZVS5</accession>
<sequence length="198" mass="22505">MNRMRPRCRSGVSLIEIMVAVAILASFLLPTFHLLVSFTGASRQQKVEGLAANLAKEEMNWWLYVASASYYATAVDLSKWNTRLGTVEIDGNQVELAMKVRRHEGTRLVMNFPVFQWHDFVNGGGGYGPCRDGIEQRVLASGTDVTIRTERLDQLSPERARQVDFYDLLLRVRWKLPTEADYAPANTRYLLSRRAILP</sequence>
<protein>
    <recommendedName>
        <fullName evidence="4">Prepilin-type N-terminal cleavage/methylation domain-containing protein</fullName>
    </recommendedName>
</protein>
<gene>
    <name evidence="2" type="ORF">OZSIB_2300</name>
</gene>
<dbReference type="AlphaFoldDB" id="A0A367ZVS5"/>